<dbReference type="InterPro" id="IPR018060">
    <property type="entry name" value="HTH_AraC"/>
</dbReference>
<evidence type="ECO:0000313" key="5">
    <source>
        <dbReference type="EMBL" id="MCS4487072.1"/>
    </source>
</evidence>
<keyword evidence="6" id="KW-1185">Reference proteome</keyword>
<dbReference type="SMART" id="SM00342">
    <property type="entry name" value="HTH_ARAC"/>
    <property type="match status" value="1"/>
</dbReference>
<keyword evidence="2" id="KW-0238">DNA-binding</keyword>
<evidence type="ECO:0000313" key="6">
    <source>
        <dbReference type="Proteomes" id="UP001205609"/>
    </source>
</evidence>
<accession>A0ABT2F3W0</accession>
<evidence type="ECO:0000256" key="1">
    <source>
        <dbReference type="ARBA" id="ARBA00023015"/>
    </source>
</evidence>
<gene>
    <name evidence="5" type="ORF">NXS11_09250</name>
</gene>
<dbReference type="EMBL" id="JANUXY010000010">
    <property type="protein sequence ID" value="MCS4487072.1"/>
    <property type="molecule type" value="Genomic_DNA"/>
</dbReference>
<sequence>MMQPARCFDGILLVLPLNQDATVIKKEGTTYSNEKVYLINESDLYEINTHDALLFFLPSRLFKAIDINIFSADFAIREHDVLRADLFLLFKYYQAGEQDESPAQNLIVHILKGFKHLTHTTSSHSIDYMLHQMINYIRNHLQERITLDVLSKKFNVSPSYISTLFKQNLNINFYDYTASLKIAKSLELLSIDDTKIKTIAAFWHYPSPTNYIINFKKYMGITPKKYKSLSLDEYELDVPNITSDMSTLKRLYLNSANDTHQTTIFIDDTSIDQPPLTFFNLVDIGFYHNIDRMIHTPTFYYNDFMNYKTTSYIYINEPIEHIITDNMQKIILKLRKLFQMKLSIAIKLNDIQSYHYVVKAIEDLHFLESAHLPAAPFYDSKLLLLLDSKHFNVNDIKRIKRNIYGIRIAIALDVTDYFLEGHSIDETVYELNPDYFVLDYQKVKTHYQATTQQTYSELQTSLYRFLKTQIKKDKAIFLNYDVFYTPDVLSNTGLFLKKLLSVQPYLAGATIGLIQSPTQKHHVALFDSIENKTTIYFLGIMMLNFSVYPCYYGENYILTRTKYSYNLLLYNAQSIEQVFYITLPDKHTTSKTLVSTEILNSDHGDADSMICARVRDKHHFPNSLRYKLSQCNTPHLNVDEHDFNDGAYVTHLPKKSVAMITLYTS</sequence>
<organism evidence="5 6">
    <name type="scientific">Staphylococcus americanisciuri</name>
    <dbReference type="NCBI Taxonomy" id="2973940"/>
    <lineage>
        <taxon>Bacteria</taxon>
        <taxon>Bacillati</taxon>
        <taxon>Bacillota</taxon>
        <taxon>Bacilli</taxon>
        <taxon>Bacillales</taxon>
        <taxon>Staphylococcaceae</taxon>
        <taxon>Staphylococcus</taxon>
    </lineage>
</organism>
<dbReference type="RefSeq" id="WP_259200716.1">
    <property type="nucleotide sequence ID" value="NZ_JANUXY010000010.1"/>
</dbReference>
<dbReference type="PANTHER" id="PTHR43280">
    <property type="entry name" value="ARAC-FAMILY TRANSCRIPTIONAL REGULATOR"/>
    <property type="match status" value="1"/>
</dbReference>
<dbReference type="PANTHER" id="PTHR43280:SF2">
    <property type="entry name" value="HTH-TYPE TRANSCRIPTIONAL REGULATOR EXSA"/>
    <property type="match status" value="1"/>
</dbReference>
<evidence type="ECO:0000256" key="2">
    <source>
        <dbReference type="ARBA" id="ARBA00023125"/>
    </source>
</evidence>
<evidence type="ECO:0000256" key="3">
    <source>
        <dbReference type="ARBA" id="ARBA00023163"/>
    </source>
</evidence>
<feature type="domain" description="HTH araC/xylS-type" evidence="4">
    <location>
        <begin position="131"/>
        <end position="229"/>
    </location>
</feature>
<name>A0ABT2F3W0_9STAP</name>
<dbReference type="Gene3D" id="1.10.10.60">
    <property type="entry name" value="Homeodomain-like"/>
    <property type="match status" value="2"/>
</dbReference>
<dbReference type="Proteomes" id="UP001205609">
    <property type="component" value="Unassembled WGS sequence"/>
</dbReference>
<keyword evidence="1" id="KW-0805">Transcription regulation</keyword>
<protein>
    <submittedName>
        <fullName evidence="5">Helix-turn-helix domain-containing protein</fullName>
    </submittedName>
</protein>
<dbReference type="Pfam" id="PF12833">
    <property type="entry name" value="HTH_18"/>
    <property type="match status" value="1"/>
</dbReference>
<keyword evidence="3" id="KW-0804">Transcription</keyword>
<dbReference type="InterPro" id="IPR009057">
    <property type="entry name" value="Homeodomain-like_sf"/>
</dbReference>
<dbReference type="PROSITE" id="PS01124">
    <property type="entry name" value="HTH_ARAC_FAMILY_2"/>
    <property type="match status" value="1"/>
</dbReference>
<comment type="caution">
    <text evidence="5">The sequence shown here is derived from an EMBL/GenBank/DDBJ whole genome shotgun (WGS) entry which is preliminary data.</text>
</comment>
<proteinExistence type="predicted"/>
<evidence type="ECO:0000259" key="4">
    <source>
        <dbReference type="PROSITE" id="PS01124"/>
    </source>
</evidence>
<reference evidence="5 6" key="1">
    <citation type="journal article" date="2023" name="Int. J. Syst. Evol. Microbiol.">
        <title>Streptococcus sciuri sp. nov., Staphylococcus marylandisciuri sp. nov. and Staphylococcus americanisciuri sp. nov., isolated from faeces of eastern grey squirrel (Sciurus carolinensis).</title>
        <authorList>
            <person name="Volokhov D.V."/>
            <person name="Zagorodnyaya T.A."/>
            <person name="Furtak V.A."/>
            <person name="Nattanmai G."/>
            <person name="Randall L."/>
            <person name="Jose S."/>
            <person name="Gao Y."/>
            <person name="Eisenberg T."/>
            <person name="Delmonte P."/>
            <person name="Blom J."/>
            <person name="Mitchell K.K."/>
        </authorList>
    </citation>
    <scope>NUCLEOTIDE SEQUENCE [LARGE SCALE GENOMIC DNA]</scope>
    <source>
        <strain evidence="5 6">GRT3</strain>
    </source>
</reference>
<dbReference type="SUPFAM" id="SSF46689">
    <property type="entry name" value="Homeodomain-like"/>
    <property type="match status" value="2"/>
</dbReference>